<proteinExistence type="predicted"/>
<evidence type="ECO:0000313" key="2">
    <source>
        <dbReference type="Proteomes" id="UP001338125"/>
    </source>
</evidence>
<evidence type="ECO:0008006" key="3">
    <source>
        <dbReference type="Google" id="ProtNLM"/>
    </source>
</evidence>
<accession>A0ABR0SXK1</accession>
<organism evidence="1 2">
    <name type="scientific">Cladobotryum mycophilum</name>
    <dbReference type="NCBI Taxonomy" id="491253"/>
    <lineage>
        <taxon>Eukaryota</taxon>
        <taxon>Fungi</taxon>
        <taxon>Dikarya</taxon>
        <taxon>Ascomycota</taxon>
        <taxon>Pezizomycotina</taxon>
        <taxon>Sordariomycetes</taxon>
        <taxon>Hypocreomycetidae</taxon>
        <taxon>Hypocreales</taxon>
        <taxon>Hypocreaceae</taxon>
        <taxon>Cladobotryum</taxon>
    </lineage>
</organism>
<protein>
    <recommendedName>
        <fullName evidence="3">F-box domain-containing protein</fullName>
    </recommendedName>
</protein>
<dbReference type="SUPFAM" id="SSF52047">
    <property type="entry name" value="RNI-like"/>
    <property type="match status" value="1"/>
</dbReference>
<gene>
    <name evidence="1" type="ORF">PT974_02258</name>
</gene>
<name>A0ABR0SXK1_9HYPO</name>
<dbReference type="EMBL" id="JAVFKD010000002">
    <property type="protein sequence ID" value="KAK5996911.1"/>
    <property type="molecule type" value="Genomic_DNA"/>
</dbReference>
<comment type="caution">
    <text evidence="1">The sequence shown here is derived from an EMBL/GenBank/DDBJ whole genome shotgun (WGS) entry which is preliminary data.</text>
</comment>
<reference evidence="1 2" key="1">
    <citation type="submission" date="2024-01" db="EMBL/GenBank/DDBJ databases">
        <title>Complete genome of Cladobotryum mycophilum ATHUM6906.</title>
        <authorList>
            <person name="Christinaki A.C."/>
            <person name="Myridakis A.I."/>
            <person name="Kouvelis V.N."/>
        </authorList>
    </citation>
    <scope>NUCLEOTIDE SEQUENCE [LARGE SCALE GENOMIC DNA]</scope>
    <source>
        <strain evidence="1 2">ATHUM6906</strain>
    </source>
</reference>
<evidence type="ECO:0000313" key="1">
    <source>
        <dbReference type="EMBL" id="KAK5996911.1"/>
    </source>
</evidence>
<dbReference type="Gene3D" id="3.80.10.10">
    <property type="entry name" value="Ribonuclease Inhibitor"/>
    <property type="match status" value="1"/>
</dbReference>
<keyword evidence="2" id="KW-1185">Reference proteome</keyword>
<sequence>METEPAKLPLQEEQQHQQQEQEQHGSAYCLAKLPVEILDLICAQLCHHCRGLDGLLGDDDRDGRLALASLSATSRTLRDVAQPFLFHRLWHPRPFGADFIRTLLNRPDLAAAVKILDQSTCVPIRYPGKEDAEFIYDVAFELKLEIFDDPEFDKLEEFHYDDEEEQHIWHGIQEFERGKRPHDFDYLFPETLIALLPNLQSLAFSQTDYDASQHDVLARRFRRLGDRPGLPHLRTLKLQSTEGHLKLFHPANAVLMNAAPKLERLVISHCDQLKDSRGHRKMIHAMPNLRMIEFRDCELEHLFDQEAPYLRSLIEASPKLENFSYTHLPTGDHRLWNGPIPTASILACLEPSKQTLRHFEIDLSRQVKHMANLEEDEPGLGIQSLEGFSVLETVKLSNRSFCQCHLVNVPFFTRHDAHCLTKLLSPVSQSLKVLVVKVGRISRAWFDIASLGEQVAQGKFPALEHLEIRPTFTKRFGKLWQETQRMVEKQNQFVLASFKNTTVRVLLKSPEIVEFDED</sequence>
<dbReference type="InterPro" id="IPR032675">
    <property type="entry name" value="LRR_dom_sf"/>
</dbReference>
<dbReference type="Proteomes" id="UP001338125">
    <property type="component" value="Unassembled WGS sequence"/>
</dbReference>